<organism evidence="1 2">
    <name type="scientific">Escherichia coli</name>
    <dbReference type="NCBI Taxonomy" id="562"/>
    <lineage>
        <taxon>Bacteria</taxon>
        <taxon>Pseudomonadati</taxon>
        <taxon>Pseudomonadota</taxon>
        <taxon>Gammaproteobacteria</taxon>
        <taxon>Enterobacterales</taxon>
        <taxon>Enterobacteriaceae</taxon>
        <taxon>Escherichia</taxon>
    </lineage>
</organism>
<dbReference type="EMBL" id="WSGM01000506">
    <property type="protein sequence ID" value="KAE9720135.1"/>
    <property type="molecule type" value="Genomic_DNA"/>
</dbReference>
<feature type="non-terminal residue" evidence="1">
    <location>
        <position position="1"/>
    </location>
</feature>
<feature type="non-terminal residue" evidence="1">
    <location>
        <position position="168"/>
    </location>
</feature>
<sequence length="168" mass="18917">DKDRFNPAITALHQQLCEELGDEMSGVSVEQVAHLALGVIWYQRQAGAVMHPAFESYRRDGTTFMMTQKERTSRYMPSIGPKTRKPAYASFEKINGFHRLIGAKSNPSWYQHWINRTLSNGNNLFISSVAETVLRRLFTALKIAGVVKDFDTKGREAWGLVPSALVVS</sequence>
<comment type="caution">
    <text evidence="1">The sequence shown here is derived from an EMBL/GenBank/DDBJ whole genome shotgun (WGS) entry which is preliminary data.</text>
</comment>
<name>A0A6N6WP78_ECOLX</name>
<accession>A0A6N6WP78</accession>
<protein>
    <submittedName>
        <fullName evidence="1">Uncharacterized protein</fullName>
    </submittedName>
</protein>
<dbReference type="RefSeq" id="WP_158117781.1">
    <property type="nucleotide sequence ID" value="NZ_WSGM01000506.1"/>
</dbReference>
<evidence type="ECO:0000313" key="1">
    <source>
        <dbReference type="EMBL" id="KAE9720135.1"/>
    </source>
</evidence>
<dbReference type="Proteomes" id="UP000437875">
    <property type="component" value="Unassembled WGS sequence"/>
</dbReference>
<proteinExistence type="predicted"/>
<evidence type="ECO:0000313" key="2">
    <source>
        <dbReference type="Proteomes" id="UP000437875"/>
    </source>
</evidence>
<gene>
    <name evidence="1" type="ORF">GP711_27630</name>
</gene>
<dbReference type="AlphaFoldDB" id="A0A6N6WP78"/>
<reference evidence="1 2" key="1">
    <citation type="submission" date="2019-10" db="EMBL/GenBank/DDBJ databases">
        <title>Antimicrobial-resistant enteric bacteria are widely distributed amongst people, animals and the environment in northern Tanzania.</title>
        <authorList>
            <person name="Subbiah M."/>
            <person name="Call D.R."/>
        </authorList>
    </citation>
    <scope>NUCLEOTIDE SEQUENCE [LARGE SCALE GENOMIC DNA]</scope>
    <source>
        <strain evidence="1 2">TzEc067</strain>
    </source>
</reference>